<feature type="region of interest" description="Disordered" evidence="2">
    <location>
        <begin position="1"/>
        <end position="48"/>
    </location>
</feature>
<evidence type="ECO:0000313" key="3">
    <source>
        <dbReference type="EMBL" id="KAK3675574.1"/>
    </source>
</evidence>
<gene>
    <name evidence="3" type="ORF">LTR78_004658</name>
</gene>
<feature type="region of interest" description="Disordered" evidence="2">
    <location>
        <begin position="217"/>
        <end position="362"/>
    </location>
</feature>
<evidence type="ECO:0000256" key="2">
    <source>
        <dbReference type="SAM" id="MobiDB-lite"/>
    </source>
</evidence>
<organism evidence="3 4">
    <name type="scientific">Recurvomyces mirabilis</name>
    <dbReference type="NCBI Taxonomy" id="574656"/>
    <lineage>
        <taxon>Eukaryota</taxon>
        <taxon>Fungi</taxon>
        <taxon>Dikarya</taxon>
        <taxon>Ascomycota</taxon>
        <taxon>Pezizomycotina</taxon>
        <taxon>Dothideomycetes</taxon>
        <taxon>Dothideomycetidae</taxon>
        <taxon>Mycosphaerellales</taxon>
        <taxon>Teratosphaeriaceae</taxon>
        <taxon>Recurvomyces</taxon>
    </lineage>
</organism>
<accession>A0AAE0WPF5</accession>
<feature type="compositionally biased region" description="Basic and acidic residues" evidence="2">
    <location>
        <begin position="31"/>
        <end position="48"/>
    </location>
</feature>
<feature type="compositionally biased region" description="Polar residues" evidence="2">
    <location>
        <begin position="264"/>
        <end position="287"/>
    </location>
</feature>
<protein>
    <submittedName>
        <fullName evidence="3">Uncharacterized protein</fullName>
    </submittedName>
</protein>
<comment type="caution">
    <text evidence="3">The sequence shown here is derived from an EMBL/GenBank/DDBJ whole genome shotgun (WGS) entry which is preliminary data.</text>
</comment>
<dbReference type="Proteomes" id="UP001274830">
    <property type="component" value="Unassembled WGS sequence"/>
</dbReference>
<keyword evidence="1" id="KW-0175">Coiled coil</keyword>
<sequence>MPPSLDTEDRPQSATRHKQDRRPSNMPASKSEGRKSMTSSEKRTAWERQQEEIRKLSAIIPLSDERERSKLGSQIGRDHSIGMLELSKRIEKLEQVATQYETLQTRLVTIEGLLKPYAAYEQHALGAVEQLKQIETRLQTERFSKTDTAIKQLVDEHEAKLQEHSTRLQQLLDQNELARNQPQSTADLAKSLIYRLAHGDLVDETLARSLRSALGGDSIIGLDAPRDAPRQEITPVTDNLDTRHDTDESVETPRPTKRPRIAKSTASSLSPTKDTARSQPAFRSSMPSALDNFKSGTLSHDRSSMESEQDERMEEVNHEPSSSRPVRAKKATQHPDMVPWRTAYPQVKHMRRSGSSPTKRLG</sequence>
<evidence type="ECO:0000313" key="4">
    <source>
        <dbReference type="Proteomes" id="UP001274830"/>
    </source>
</evidence>
<proteinExistence type="predicted"/>
<feature type="coiled-coil region" evidence="1">
    <location>
        <begin position="154"/>
        <end position="181"/>
    </location>
</feature>
<feature type="compositionally biased region" description="Polar residues" evidence="2">
    <location>
        <begin position="353"/>
        <end position="362"/>
    </location>
</feature>
<dbReference type="EMBL" id="JAUTXT010000014">
    <property type="protein sequence ID" value="KAK3675574.1"/>
    <property type="molecule type" value="Genomic_DNA"/>
</dbReference>
<reference evidence="3" key="1">
    <citation type="submission" date="2023-07" db="EMBL/GenBank/DDBJ databases">
        <title>Black Yeasts Isolated from many extreme environments.</title>
        <authorList>
            <person name="Coleine C."/>
            <person name="Stajich J.E."/>
            <person name="Selbmann L."/>
        </authorList>
    </citation>
    <scope>NUCLEOTIDE SEQUENCE</scope>
    <source>
        <strain evidence="3">CCFEE 5485</strain>
    </source>
</reference>
<evidence type="ECO:0000256" key="1">
    <source>
        <dbReference type="SAM" id="Coils"/>
    </source>
</evidence>
<keyword evidence="4" id="KW-1185">Reference proteome</keyword>
<dbReference type="AlphaFoldDB" id="A0AAE0WPF5"/>
<name>A0AAE0WPF5_9PEZI</name>